<dbReference type="AlphaFoldDB" id="A0AAD6SSN5"/>
<name>A0AAD6SSN5_9AGAR</name>
<feature type="region of interest" description="Disordered" evidence="1">
    <location>
        <begin position="382"/>
        <end position="417"/>
    </location>
</feature>
<dbReference type="Proteomes" id="UP001218188">
    <property type="component" value="Unassembled WGS sequence"/>
</dbReference>
<proteinExistence type="predicted"/>
<keyword evidence="3" id="KW-1185">Reference proteome</keyword>
<evidence type="ECO:0000313" key="2">
    <source>
        <dbReference type="EMBL" id="KAJ7033346.1"/>
    </source>
</evidence>
<gene>
    <name evidence="2" type="ORF">C8F04DRAFT_1184327</name>
</gene>
<organism evidence="2 3">
    <name type="scientific">Mycena alexandri</name>
    <dbReference type="NCBI Taxonomy" id="1745969"/>
    <lineage>
        <taxon>Eukaryota</taxon>
        <taxon>Fungi</taxon>
        <taxon>Dikarya</taxon>
        <taxon>Basidiomycota</taxon>
        <taxon>Agaricomycotina</taxon>
        <taxon>Agaricomycetes</taxon>
        <taxon>Agaricomycetidae</taxon>
        <taxon>Agaricales</taxon>
        <taxon>Marasmiineae</taxon>
        <taxon>Mycenaceae</taxon>
        <taxon>Mycena</taxon>
    </lineage>
</organism>
<feature type="region of interest" description="Disordered" evidence="1">
    <location>
        <begin position="254"/>
        <end position="318"/>
    </location>
</feature>
<evidence type="ECO:0000256" key="1">
    <source>
        <dbReference type="SAM" id="MobiDB-lite"/>
    </source>
</evidence>
<comment type="caution">
    <text evidence="2">The sequence shown here is derived from an EMBL/GenBank/DDBJ whole genome shotgun (WGS) entry which is preliminary data.</text>
</comment>
<dbReference type="EMBL" id="JARJCM010000066">
    <property type="protein sequence ID" value="KAJ7033346.1"/>
    <property type="molecule type" value="Genomic_DNA"/>
</dbReference>
<protein>
    <submittedName>
        <fullName evidence="2">Uncharacterized protein</fullName>
    </submittedName>
</protein>
<accession>A0AAD6SSN5</accession>
<evidence type="ECO:0000313" key="3">
    <source>
        <dbReference type="Proteomes" id="UP001218188"/>
    </source>
</evidence>
<reference evidence="2" key="1">
    <citation type="submission" date="2023-03" db="EMBL/GenBank/DDBJ databases">
        <title>Massive genome expansion in bonnet fungi (Mycena s.s.) driven by repeated elements and novel gene families across ecological guilds.</title>
        <authorList>
            <consortium name="Lawrence Berkeley National Laboratory"/>
            <person name="Harder C.B."/>
            <person name="Miyauchi S."/>
            <person name="Viragh M."/>
            <person name="Kuo A."/>
            <person name="Thoen E."/>
            <person name="Andreopoulos B."/>
            <person name="Lu D."/>
            <person name="Skrede I."/>
            <person name="Drula E."/>
            <person name="Henrissat B."/>
            <person name="Morin E."/>
            <person name="Kohler A."/>
            <person name="Barry K."/>
            <person name="LaButti K."/>
            <person name="Morin E."/>
            <person name="Salamov A."/>
            <person name="Lipzen A."/>
            <person name="Mereny Z."/>
            <person name="Hegedus B."/>
            <person name="Baldrian P."/>
            <person name="Stursova M."/>
            <person name="Weitz H."/>
            <person name="Taylor A."/>
            <person name="Grigoriev I.V."/>
            <person name="Nagy L.G."/>
            <person name="Martin F."/>
            <person name="Kauserud H."/>
        </authorList>
    </citation>
    <scope>NUCLEOTIDE SEQUENCE</scope>
    <source>
        <strain evidence="2">CBHHK200</strain>
    </source>
</reference>
<sequence length="417" mass="45650">MSDVVYGIGYRLAWNLIVSRQHLPFPLAATMVHPAQFPDLPPTPEEFYWPPDVLQAHRILTRDYARASTLVRQEQADPLRLRVHAEGVVDKLVPILEALVPEVGDQGWLEACATALGQITIDLERGAAVAEGITQSEQAKLKRLVPILVERTGLRGRPRKVVEPVWLADAVASHRKLTLQTLADALGIHRNTLRNYLKMYGVYNHGSNGLNPLSLKKSTIIASTLLFGRYHLADGHTSGSFIDDDSDVEEVFPQQLAPDRGKSAKRSLSPSFKRDEPKGKKARSASYQTISSDEEDTTQDSASPRLRPTTSSFQNDDFDFDYTQNDDFDYTQALTWAPTDSTWNPMATLTNAATTSTPSTSAASGSMSAAVAMNDLGTGASTSITLGGSSRRARLQPYVPPPPREGLKVPPAANFWG</sequence>